<dbReference type="CDD" id="cd00146">
    <property type="entry name" value="PKD"/>
    <property type="match status" value="1"/>
</dbReference>
<dbReference type="InterPro" id="IPR036116">
    <property type="entry name" value="FN3_sf"/>
</dbReference>
<feature type="domain" description="Fibronectin type-III" evidence="3">
    <location>
        <begin position="267"/>
        <end position="357"/>
    </location>
</feature>
<dbReference type="InterPro" id="IPR013783">
    <property type="entry name" value="Ig-like_fold"/>
</dbReference>
<feature type="domain" description="Fibronectin type-III" evidence="3">
    <location>
        <begin position="874"/>
        <end position="967"/>
    </location>
</feature>
<evidence type="ECO:0000259" key="3">
    <source>
        <dbReference type="PROSITE" id="PS50853"/>
    </source>
</evidence>
<accession>A0A368ZZ43</accession>
<dbReference type="SUPFAM" id="SSF49299">
    <property type="entry name" value="PKD domain"/>
    <property type="match status" value="1"/>
</dbReference>
<comment type="caution">
    <text evidence="4">The sequence shown here is derived from an EMBL/GenBank/DDBJ whole genome shotgun (WGS) entry which is preliminary data.</text>
</comment>
<evidence type="ECO:0000256" key="1">
    <source>
        <dbReference type="ARBA" id="ARBA00022729"/>
    </source>
</evidence>
<feature type="domain" description="PKD" evidence="2">
    <location>
        <begin position="1327"/>
        <end position="1365"/>
    </location>
</feature>
<dbReference type="Pfam" id="PF00041">
    <property type="entry name" value="fn3"/>
    <property type="match status" value="2"/>
</dbReference>
<dbReference type="Proteomes" id="UP000253517">
    <property type="component" value="Unassembled WGS sequence"/>
</dbReference>
<dbReference type="InterPro" id="IPR035986">
    <property type="entry name" value="PKD_dom_sf"/>
</dbReference>
<dbReference type="Gene3D" id="2.60.40.3080">
    <property type="match status" value="1"/>
</dbReference>
<dbReference type="PROSITE" id="PS50853">
    <property type="entry name" value="FN3"/>
    <property type="match status" value="4"/>
</dbReference>
<dbReference type="CDD" id="cd00063">
    <property type="entry name" value="FN3"/>
    <property type="match status" value="2"/>
</dbReference>
<dbReference type="InterPro" id="IPR026444">
    <property type="entry name" value="Secre_tail"/>
</dbReference>
<dbReference type="Pfam" id="PF18962">
    <property type="entry name" value="Por_Secre_tail"/>
    <property type="match status" value="1"/>
</dbReference>
<keyword evidence="5" id="KW-1185">Reference proteome</keyword>
<proteinExistence type="predicted"/>
<reference evidence="4 5" key="1">
    <citation type="submission" date="2018-07" db="EMBL/GenBank/DDBJ databases">
        <title>Genomic Encyclopedia of Type Strains, Phase IV (KMG-IV): sequencing the most valuable type-strain genomes for metagenomic binning, comparative biology and taxonomic classification.</title>
        <authorList>
            <person name="Goeker M."/>
        </authorList>
    </citation>
    <scope>NUCLEOTIDE SEQUENCE [LARGE SCALE GENOMIC DNA]</scope>
    <source>
        <strain evidence="4 5">DSM 21410</strain>
    </source>
</reference>
<evidence type="ECO:0000313" key="5">
    <source>
        <dbReference type="Proteomes" id="UP000253517"/>
    </source>
</evidence>
<feature type="domain" description="Fibronectin type-III" evidence="3">
    <location>
        <begin position="358"/>
        <end position="448"/>
    </location>
</feature>
<dbReference type="Gene3D" id="2.60.40.10">
    <property type="entry name" value="Immunoglobulins"/>
    <property type="match status" value="5"/>
</dbReference>
<evidence type="ECO:0000313" key="4">
    <source>
        <dbReference type="EMBL" id="RCX02292.1"/>
    </source>
</evidence>
<name>A0A368ZZ43_9FLAO</name>
<feature type="domain" description="Fibronectin type-III" evidence="3">
    <location>
        <begin position="614"/>
        <end position="706"/>
    </location>
</feature>
<dbReference type="RefSeq" id="WP_114366398.1">
    <property type="nucleotide sequence ID" value="NZ_BHZF01000006.1"/>
</dbReference>
<keyword evidence="1" id="KW-0732">Signal</keyword>
<dbReference type="SMART" id="SM00060">
    <property type="entry name" value="FN3"/>
    <property type="match status" value="4"/>
</dbReference>
<dbReference type="Pfam" id="PF19081">
    <property type="entry name" value="Ig_7"/>
    <property type="match status" value="1"/>
</dbReference>
<gene>
    <name evidence="4" type="ORF">DES35_10451</name>
</gene>
<dbReference type="SUPFAM" id="SSF49265">
    <property type="entry name" value="Fibronectin type III"/>
    <property type="match status" value="3"/>
</dbReference>
<dbReference type="InterPro" id="IPR003961">
    <property type="entry name" value="FN3_dom"/>
</dbReference>
<protein>
    <submittedName>
        <fullName evidence="4">Putative secreted protein (Por secretion system target)</fullName>
    </submittedName>
</protein>
<dbReference type="InterPro" id="IPR044023">
    <property type="entry name" value="Ig_7"/>
</dbReference>
<dbReference type="InterPro" id="IPR000601">
    <property type="entry name" value="PKD_dom"/>
</dbReference>
<evidence type="ECO:0000259" key="2">
    <source>
        <dbReference type="PROSITE" id="PS50093"/>
    </source>
</evidence>
<sequence length="1462" mass="155566">MLKRILSASLFGFIINSSFGQVNSYIFSVDSLGTYVPITGGVVLGNATTDDQRFVDPSQPLGGTIETGPGFPIGFTFVYNGVGYDRLGIRADGVIRLGISADGNQAVNMSGAGYTAISSTSTAPANKQATIAGFNRDLQANGASSEIRLQTIGTAPNRVCVVQWTNYRRFGSNNATDTINFQIRLHETSNSVSIVYGKFSTANASATVTVQIGLRGFSNTDFRNVTTTTTWANAVPGTVNTASMPFVNTNLPMEGLTYHWAVPSCFAPGAISFSNVTHTSATANWSALSPSIGYQIQFGPSPLTLGTGTTVTITSGNSYNFTGLTTGQTMAVFIRNICAVGDTSVWQGPFTFTPNCNVPVGFNVVSADSTQITLGWTPNASVTFELEYGPAGFTQGTGTLITNLTGSQYTVTGLTQSTQYHFYLRTRCDAATTSSWTPALLGATTCGTFSLPFFEDFVTWPPLCFNFSTTGTATQNWSHYTTGGVNLARANFWSWTSGITATMQLPRIQVNQSSWIKYAWSHQYNASYPNDALFILAKIDTMSSWDTLKVHEGPSFNSPGSGSTTPGQFQQEQILLPSVYVGKKVDVRFVARSGFGPDVFLDFIEIEAVPNCLPPSAVTVTSVSATSASVSFTKNNPNSVTQWEVGLVGFTPGSGLQVASGSVTGNTIAITGLSANTQYEIYVRDSCGANSFSTWTGPVSFTTPCTAVPMTFFEDFTSWPPSCFTFSTSGSASQNWSHFTTGGVSLARANFWSWSSGIRAVMNTPYVTISQPAQLRFYWSHLYSSTYPLDSLIVLSRNDSTGIADTLLLLGGPAFNTPGAGNTTPAPTFSESIIQLPSSYVGKNQRFEFHARSGFGPDLFIDEIYVENIPACPAPQNFVSIGNTATSAAFSWTQGGNNASSWDIEWGPVGFVPGSAVGTIVNVTTNPATVSGLPSGTCIDFYIRTQCAAVNDSSAFVGPVTVCLPVQYDVEPISLQSPSALGCGSTSTPVKMIIRNNGFDPVSNIPVVVNITGDITQTLNATYIDTLQNGESDTVLIGTINTANGANMNIVAYTNLANDQVKNNDTLKLSATHVPLAPKADTALTCSGIDTITLHAQNWPGVSYLWYNSATSSSPIASGPSFFVPSISTQNTYYLGYGSFIGSQTFTYTAGDIASDINFTTATGSSSCPGVLTINLPAGAVIDSISVEYDFMALGGGWMSEQRSQLRCITTGQAESQLFSGTGSTGGTMSYSRSGLTIANGPVTGPVVFELHAGRTWGGTGCNTTYNYIPNNTWKITVFYSGAPCSNIKTPVTIGTQPLPTAAFTYTTNNYVVNFNSTVTHSDSVYWTFGSAGTSSQLNPSVTFPGNGVYPVCLTAFNQCGSTTTCDTLKFSIGISENRLSDMLKVYPNPSNGVFELTFSDQVDKLPVRIFDLKGVKVYESTLTSGNGNFSETFDLKSLPKGVYMLKVTTSEGEISRRIVLQ</sequence>
<dbReference type="NCBIfam" id="TIGR04183">
    <property type="entry name" value="Por_Secre_tail"/>
    <property type="match status" value="1"/>
</dbReference>
<dbReference type="PROSITE" id="PS50093">
    <property type="entry name" value="PKD"/>
    <property type="match status" value="1"/>
</dbReference>
<organism evidence="4 5">
    <name type="scientific">Schleiferia thermophila</name>
    <dbReference type="NCBI Taxonomy" id="884107"/>
    <lineage>
        <taxon>Bacteria</taxon>
        <taxon>Pseudomonadati</taxon>
        <taxon>Bacteroidota</taxon>
        <taxon>Flavobacteriia</taxon>
        <taxon>Flavobacteriales</taxon>
        <taxon>Schleiferiaceae</taxon>
        <taxon>Schleiferia</taxon>
    </lineage>
</organism>
<dbReference type="EMBL" id="QPJS01000004">
    <property type="protein sequence ID" value="RCX02292.1"/>
    <property type="molecule type" value="Genomic_DNA"/>
</dbReference>